<dbReference type="InterPro" id="IPR000868">
    <property type="entry name" value="Isochorismatase-like_dom"/>
</dbReference>
<dbReference type="eggNOG" id="COG1335">
    <property type="taxonomic scope" value="Bacteria"/>
</dbReference>
<evidence type="ECO:0000259" key="1">
    <source>
        <dbReference type="Pfam" id="PF00857"/>
    </source>
</evidence>
<gene>
    <name evidence="2" type="ORF">OM33_21480</name>
</gene>
<dbReference type="SUPFAM" id="SSF52499">
    <property type="entry name" value="Isochorismatase-like hydrolases"/>
    <property type="match status" value="1"/>
</dbReference>
<dbReference type="KEGG" id="pseo:OM33_21480"/>
<keyword evidence="3" id="KW-1185">Reference proteome</keyword>
<proteinExistence type="predicted"/>
<dbReference type="InterPro" id="IPR050993">
    <property type="entry name" value="Isochorismatase_domain"/>
</dbReference>
<dbReference type="PANTHER" id="PTHR14119:SF3">
    <property type="entry name" value="ISOCHORISMATASE DOMAIN-CONTAINING PROTEIN 2"/>
    <property type="match status" value="1"/>
</dbReference>
<feature type="domain" description="Isochorismatase-like" evidence="1">
    <location>
        <begin position="8"/>
        <end position="156"/>
    </location>
</feature>
<dbReference type="PANTHER" id="PTHR14119">
    <property type="entry name" value="HYDROLASE"/>
    <property type="match status" value="1"/>
</dbReference>
<dbReference type="STRING" id="1348114.OM33_21480"/>
<dbReference type="OrthoDB" id="9796958at2"/>
<accession>A0A0A7ELM8</accession>
<organism evidence="2 3">
    <name type="scientific">Pseudoalteromonas piratica</name>
    <dbReference type="NCBI Taxonomy" id="1348114"/>
    <lineage>
        <taxon>Bacteria</taxon>
        <taxon>Pseudomonadati</taxon>
        <taxon>Pseudomonadota</taxon>
        <taxon>Gammaproteobacteria</taxon>
        <taxon>Alteromonadales</taxon>
        <taxon>Pseudoalteromonadaceae</taxon>
        <taxon>Pseudoalteromonas</taxon>
    </lineage>
</organism>
<dbReference type="Gene3D" id="3.40.50.850">
    <property type="entry name" value="Isochorismatase-like"/>
    <property type="match status" value="1"/>
</dbReference>
<dbReference type="EMBL" id="CP009889">
    <property type="protein sequence ID" value="AIY67570.1"/>
    <property type="molecule type" value="Genomic_DNA"/>
</dbReference>
<dbReference type="InterPro" id="IPR036380">
    <property type="entry name" value="Isochorismatase-like_sf"/>
</dbReference>
<dbReference type="AlphaFoldDB" id="A0A0A7ELM8"/>
<evidence type="ECO:0000313" key="2">
    <source>
        <dbReference type="EMBL" id="AIY67570.1"/>
    </source>
</evidence>
<sequence>MLNCHNTGLIVIDIQGKLATLMEEGEQYIAQCRALIAGAKQLDLPIIWLEQNPEKLGSTHPNILSLLDGIKPITKFTFDACREPSFLAAIAKENKPNWLICGIEAHICVYQTAASLLQNNYQVHLVNDCIAARKGENKQLAVNKLQHLGARITGLEMALFELVKDCRDERFKGILNLIK</sequence>
<evidence type="ECO:0000313" key="3">
    <source>
        <dbReference type="Proteomes" id="UP000030341"/>
    </source>
</evidence>
<dbReference type="HOGENOM" id="CLU_066901_0_1_6"/>
<reference evidence="2 3" key="1">
    <citation type="submission" date="2014-11" db="EMBL/GenBank/DDBJ databases">
        <title>Complete Genome Sequence of Pseudoalteromonas sp. Strain OCN003 Isolated from Kaneohe Bay, Oahu, Hawaii.</title>
        <authorList>
            <person name="Beurmann S."/>
            <person name="Videau P."/>
            <person name="Ushijima B."/>
            <person name="Smith A.M."/>
            <person name="Aeby G.S."/>
            <person name="Callahan S.M."/>
            <person name="Belcaid M."/>
        </authorList>
    </citation>
    <scope>NUCLEOTIDE SEQUENCE [LARGE SCALE GENOMIC DNA]</scope>
    <source>
        <strain evidence="2 3">OCN003</strain>
    </source>
</reference>
<dbReference type="Proteomes" id="UP000030341">
    <property type="component" value="Chromosome 2"/>
</dbReference>
<name>A0A0A7ELM8_9GAMM</name>
<dbReference type="RefSeq" id="WP_040136679.1">
    <property type="nucleotide sequence ID" value="NZ_CP009889.1"/>
</dbReference>
<protein>
    <submittedName>
        <fullName evidence="2">Isochorismatase</fullName>
    </submittedName>
</protein>
<dbReference type="Pfam" id="PF00857">
    <property type="entry name" value="Isochorismatase"/>
    <property type="match status" value="1"/>
</dbReference>